<dbReference type="RefSeq" id="WP_112333033.1">
    <property type="nucleotide sequence ID" value="NZ_JBKYJQ010000002.1"/>
</dbReference>
<dbReference type="Gene3D" id="3.40.50.150">
    <property type="entry name" value="Vaccinia Virus protein VP39"/>
    <property type="match status" value="1"/>
</dbReference>
<dbReference type="InterPro" id="IPR007848">
    <property type="entry name" value="Small_mtfrase_dom"/>
</dbReference>
<evidence type="ECO:0000313" key="3">
    <source>
        <dbReference type="Proteomes" id="UP000249377"/>
    </source>
</evidence>
<name>A0A328UI26_9FIRM</name>
<keyword evidence="3" id="KW-1185">Reference proteome</keyword>
<dbReference type="InterPro" id="IPR050210">
    <property type="entry name" value="tRNA_Adenine-N(6)_MTase"/>
</dbReference>
<protein>
    <recommendedName>
        <fullName evidence="1">Methyltransferase small domain-containing protein</fullName>
    </recommendedName>
</protein>
<organism evidence="2 3">
    <name type="scientific">Hydrogeniiclostridium mannosilyticum</name>
    <dbReference type="NCBI Taxonomy" id="2764322"/>
    <lineage>
        <taxon>Bacteria</taxon>
        <taxon>Bacillati</taxon>
        <taxon>Bacillota</taxon>
        <taxon>Clostridia</taxon>
        <taxon>Eubacteriales</taxon>
        <taxon>Acutalibacteraceae</taxon>
        <taxon>Hydrogeniiclostridium</taxon>
    </lineage>
</organism>
<dbReference type="InterPro" id="IPR029063">
    <property type="entry name" value="SAM-dependent_MTases_sf"/>
</dbReference>
<dbReference type="SUPFAM" id="SSF53335">
    <property type="entry name" value="S-adenosyl-L-methionine-dependent methyltransferases"/>
    <property type="match status" value="1"/>
</dbReference>
<proteinExistence type="predicted"/>
<evidence type="ECO:0000313" key="2">
    <source>
        <dbReference type="EMBL" id="RAQ28321.1"/>
    </source>
</evidence>
<dbReference type="CDD" id="cd02440">
    <property type="entry name" value="AdoMet_MTases"/>
    <property type="match status" value="1"/>
</dbReference>
<dbReference type="Proteomes" id="UP000249377">
    <property type="component" value="Unassembled WGS sequence"/>
</dbReference>
<dbReference type="PANTHER" id="PTHR47739:SF1">
    <property type="entry name" value="TRNA1(VAL) (ADENINE(37)-N6)-METHYLTRANSFERASE"/>
    <property type="match status" value="1"/>
</dbReference>
<reference evidence="2 3" key="1">
    <citation type="submission" date="2018-06" db="EMBL/GenBank/DDBJ databases">
        <title>Noncontiguous genome sequence of Ruminococcaceae bacterium ASD2818.</title>
        <authorList>
            <person name="Chaplin A.V."/>
            <person name="Sokolova S.R."/>
            <person name="Kochetkova T.O."/>
            <person name="Goltsov A.Y."/>
            <person name="Trofimov D.Y."/>
            <person name="Efimov B.A."/>
        </authorList>
    </citation>
    <scope>NUCLEOTIDE SEQUENCE [LARGE SCALE GENOMIC DNA]</scope>
    <source>
        <strain evidence="2 3">ASD2818</strain>
    </source>
</reference>
<sequence length="258" mass="28001">MQNSEKKQAWEPLGGGVEIQVSAAHRFCTDTVLLAHFSLPGPGALCADLGTGCGAIPLLWATRGKPGRIYGVEVQPEAVELARASVLHNRLDGLVTILQQDLTDWPGLREKLRPDEAGAFHLVSCNPPYSVLGNGSTSSAQAQAAARHECLCAFDDVAAAAERLLRWGGRFCFCLRPERLAEACATVQRHGMEPKRLRLVQQRPGKPPFLFLLQAVRGGRPGLTVEPVLFVEEPGEKTGRLSAEMRAIYGDYKEGHEA</sequence>
<evidence type="ECO:0000259" key="1">
    <source>
        <dbReference type="Pfam" id="PF05175"/>
    </source>
</evidence>
<dbReference type="PANTHER" id="PTHR47739">
    <property type="entry name" value="TRNA1(VAL) (ADENINE(37)-N6)-METHYLTRANSFERASE"/>
    <property type="match status" value="1"/>
</dbReference>
<dbReference type="GO" id="GO:0008168">
    <property type="term" value="F:methyltransferase activity"/>
    <property type="evidence" value="ECO:0007669"/>
    <property type="project" value="InterPro"/>
</dbReference>
<dbReference type="AlphaFoldDB" id="A0A328UI26"/>
<gene>
    <name evidence="2" type="ORF">DPQ25_09985</name>
</gene>
<comment type="caution">
    <text evidence="2">The sequence shown here is derived from an EMBL/GenBank/DDBJ whole genome shotgun (WGS) entry which is preliminary data.</text>
</comment>
<feature type="domain" description="Methyltransferase small" evidence="1">
    <location>
        <begin position="32"/>
        <end position="134"/>
    </location>
</feature>
<dbReference type="EMBL" id="QLYR01000006">
    <property type="protein sequence ID" value="RAQ28321.1"/>
    <property type="molecule type" value="Genomic_DNA"/>
</dbReference>
<accession>A0A328UI26</accession>
<dbReference type="Pfam" id="PF05175">
    <property type="entry name" value="MTS"/>
    <property type="match status" value="1"/>
</dbReference>